<feature type="transmembrane region" description="Helical" evidence="8">
    <location>
        <begin position="226"/>
        <end position="248"/>
    </location>
</feature>
<keyword evidence="5 8" id="KW-1133">Transmembrane helix</keyword>
<feature type="compositionally biased region" description="Basic and acidic residues" evidence="7">
    <location>
        <begin position="380"/>
        <end position="390"/>
    </location>
</feature>
<feature type="transmembrane region" description="Helical" evidence="8">
    <location>
        <begin position="83"/>
        <end position="101"/>
    </location>
</feature>
<dbReference type="Pfam" id="PF00892">
    <property type="entry name" value="EamA"/>
    <property type="match status" value="1"/>
</dbReference>
<dbReference type="InterPro" id="IPR000620">
    <property type="entry name" value="EamA_dom"/>
</dbReference>
<feature type="transmembrane region" description="Helical" evidence="8">
    <location>
        <begin position="286"/>
        <end position="305"/>
    </location>
</feature>
<feature type="transmembrane region" description="Helical" evidence="8">
    <location>
        <begin position="260"/>
        <end position="280"/>
    </location>
</feature>
<dbReference type="OrthoDB" id="4550369at2"/>
<dbReference type="RefSeq" id="WP_150403009.1">
    <property type="nucleotide sequence ID" value="NZ_VXLC01000006.1"/>
</dbReference>
<evidence type="ECO:0000256" key="7">
    <source>
        <dbReference type="SAM" id="MobiDB-lite"/>
    </source>
</evidence>
<comment type="caution">
    <text evidence="10">The sequence shown here is derived from an EMBL/GenBank/DDBJ whole genome shotgun (WGS) entry which is preliminary data.</text>
</comment>
<evidence type="ECO:0000256" key="4">
    <source>
        <dbReference type="ARBA" id="ARBA00022692"/>
    </source>
</evidence>
<comment type="similarity">
    <text evidence="2">Belongs to the EamA transporter family.</text>
</comment>
<feature type="transmembrane region" description="Helical" evidence="8">
    <location>
        <begin position="21"/>
        <end position="40"/>
    </location>
</feature>
<evidence type="ECO:0000256" key="2">
    <source>
        <dbReference type="ARBA" id="ARBA00007362"/>
    </source>
</evidence>
<keyword evidence="3" id="KW-1003">Cell membrane</keyword>
<accession>A0A5N0EES3</accession>
<feature type="domain" description="EamA" evidence="9">
    <location>
        <begin position="165"/>
        <end position="302"/>
    </location>
</feature>
<dbReference type="PANTHER" id="PTHR42920:SF5">
    <property type="entry name" value="EAMA DOMAIN-CONTAINING PROTEIN"/>
    <property type="match status" value="1"/>
</dbReference>
<feature type="compositionally biased region" description="Basic and acidic residues" evidence="7">
    <location>
        <begin position="349"/>
        <end position="366"/>
    </location>
</feature>
<dbReference type="AlphaFoldDB" id="A0A5N0EES3"/>
<protein>
    <submittedName>
        <fullName evidence="10">DMT family transporter</fullName>
    </submittedName>
</protein>
<evidence type="ECO:0000313" key="11">
    <source>
        <dbReference type="Proteomes" id="UP000323876"/>
    </source>
</evidence>
<evidence type="ECO:0000256" key="6">
    <source>
        <dbReference type="ARBA" id="ARBA00023136"/>
    </source>
</evidence>
<dbReference type="InterPro" id="IPR037185">
    <property type="entry name" value="EmrE-like"/>
</dbReference>
<proteinExistence type="inferred from homology"/>
<organism evidence="10 11">
    <name type="scientific">Nocardia colli</name>
    <dbReference type="NCBI Taxonomy" id="2545717"/>
    <lineage>
        <taxon>Bacteria</taxon>
        <taxon>Bacillati</taxon>
        <taxon>Actinomycetota</taxon>
        <taxon>Actinomycetes</taxon>
        <taxon>Mycobacteriales</taxon>
        <taxon>Nocardiaceae</taxon>
        <taxon>Nocardia</taxon>
    </lineage>
</organism>
<dbReference type="GO" id="GO:0005886">
    <property type="term" value="C:plasma membrane"/>
    <property type="evidence" value="ECO:0007669"/>
    <property type="project" value="UniProtKB-SubCell"/>
</dbReference>
<dbReference type="SUPFAM" id="SSF103481">
    <property type="entry name" value="Multidrug resistance efflux transporter EmrE"/>
    <property type="match status" value="1"/>
</dbReference>
<feature type="transmembrane region" description="Helical" evidence="8">
    <location>
        <begin position="196"/>
        <end position="214"/>
    </location>
</feature>
<reference evidence="10 11" key="1">
    <citation type="submission" date="2019-09" db="EMBL/GenBank/DDBJ databases">
        <authorList>
            <person name="Wang X."/>
        </authorList>
    </citation>
    <scope>NUCLEOTIDE SEQUENCE [LARGE SCALE GENOMIC DNA]</scope>
    <source>
        <strain evidence="10 11">CICC 11023</strain>
    </source>
</reference>
<keyword evidence="6 8" id="KW-0472">Membrane</keyword>
<evidence type="ECO:0000256" key="1">
    <source>
        <dbReference type="ARBA" id="ARBA00004651"/>
    </source>
</evidence>
<feature type="transmembrane region" description="Helical" evidence="8">
    <location>
        <begin position="113"/>
        <end position="132"/>
    </location>
</feature>
<evidence type="ECO:0000313" key="10">
    <source>
        <dbReference type="EMBL" id="KAA8887433.1"/>
    </source>
</evidence>
<keyword evidence="4 8" id="KW-0812">Transmembrane</keyword>
<dbReference type="EMBL" id="VXLC01000006">
    <property type="protein sequence ID" value="KAA8887433.1"/>
    <property type="molecule type" value="Genomic_DNA"/>
</dbReference>
<name>A0A5N0EES3_9NOCA</name>
<comment type="subcellular location">
    <subcellularLocation>
        <location evidence="1">Cell membrane</location>
        <topology evidence="1">Multi-pass membrane protein</topology>
    </subcellularLocation>
</comment>
<feature type="transmembrane region" description="Helical" evidence="8">
    <location>
        <begin position="165"/>
        <end position="184"/>
    </location>
</feature>
<feature type="transmembrane region" description="Helical" evidence="8">
    <location>
        <begin position="52"/>
        <end position="71"/>
    </location>
</feature>
<evidence type="ECO:0000256" key="8">
    <source>
        <dbReference type="SAM" id="Phobius"/>
    </source>
</evidence>
<keyword evidence="11" id="KW-1185">Reference proteome</keyword>
<dbReference type="Proteomes" id="UP000323876">
    <property type="component" value="Unassembled WGS sequence"/>
</dbReference>
<feature type="region of interest" description="Disordered" evidence="7">
    <location>
        <begin position="311"/>
        <end position="390"/>
    </location>
</feature>
<evidence type="ECO:0000259" key="9">
    <source>
        <dbReference type="Pfam" id="PF00892"/>
    </source>
</evidence>
<dbReference type="InterPro" id="IPR051258">
    <property type="entry name" value="Diverse_Substrate_Transporter"/>
</dbReference>
<evidence type="ECO:0000256" key="3">
    <source>
        <dbReference type="ARBA" id="ARBA00022475"/>
    </source>
</evidence>
<sequence length="390" mass="41458">MSGINGSEVVQSRDSTDLRGIGALVLLTASFAMLTVLSRYLGNGFTPPQQVYLRTGLAFFIAILVFSRWIRWRTVVRIRMREWCVVIGRTVLLYVVGTTLFSKAAGMTAVSDISFIAALPLVSALGMLMRSVRVSAVRVVFVGGSAVGVAILSGFGGSATSSLNYGNLIALVAMVAMSLSYLGRDWHDGSLNNHELTALTLGVGAVGVVLTSVLQGDGLPHVPSHASAVMLWAAIGLGGVLSVLNVFLINYSFDRVDAVLSGNMLTVECVWGLLFGLFFFGQVPTWSGIAGGAIIVLCALALNLLDGRAAPADAEPENDDSAPDNTEPREPEFAALATVEQTAPVLRMYRPEGREEPRSSREDELAASHSWIGAWTDDPTNERGQHSAAS</sequence>
<dbReference type="PANTHER" id="PTHR42920">
    <property type="entry name" value="OS03G0707200 PROTEIN-RELATED"/>
    <property type="match status" value="1"/>
</dbReference>
<evidence type="ECO:0000256" key="5">
    <source>
        <dbReference type="ARBA" id="ARBA00022989"/>
    </source>
</evidence>
<gene>
    <name evidence="10" type="ORF">F3087_17195</name>
</gene>
<feature type="transmembrane region" description="Helical" evidence="8">
    <location>
        <begin position="139"/>
        <end position="159"/>
    </location>
</feature>